<dbReference type="CDD" id="cd20336">
    <property type="entry name" value="Rcat_RBR"/>
    <property type="match status" value="1"/>
</dbReference>
<dbReference type="Proteomes" id="UP000444721">
    <property type="component" value="Unassembled WGS sequence"/>
</dbReference>
<comment type="caution">
    <text evidence="11">The sequence shown here is derived from an EMBL/GenBank/DDBJ whole genome shotgun (WGS) entry which is preliminary data.</text>
</comment>
<dbReference type="OMA" id="HINCVCG"/>
<evidence type="ECO:0000256" key="4">
    <source>
        <dbReference type="ARBA" id="ARBA00022723"/>
    </source>
</evidence>
<evidence type="ECO:0000256" key="9">
    <source>
        <dbReference type="SAM" id="MobiDB-lite"/>
    </source>
</evidence>
<evidence type="ECO:0000256" key="3">
    <source>
        <dbReference type="ARBA" id="ARBA00022679"/>
    </source>
</evidence>
<organism evidence="11 12">
    <name type="scientific">Naegleria fowleri</name>
    <name type="common">Brain eating amoeba</name>
    <dbReference type="NCBI Taxonomy" id="5763"/>
    <lineage>
        <taxon>Eukaryota</taxon>
        <taxon>Discoba</taxon>
        <taxon>Heterolobosea</taxon>
        <taxon>Tetramitia</taxon>
        <taxon>Eutetramitia</taxon>
        <taxon>Vahlkampfiidae</taxon>
        <taxon>Naegleria</taxon>
    </lineage>
</organism>
<dbReference type="GeneID" id="68117713"/>
<dbReference type="Gene3D" id="1.20.120.1750">
    <property type="match status" value="1"/>
</dbReference>
<dbReference type="SMART" id="SM00647">
    <property type="entry name" value="IBR"/>
    <property type="match status" value="2"/>
</dbReference>
<keyword evidence="4" id="KW-0479">Metal-binding</keyword>
<dbReference type="PROSITE" id="PS51873">
    <property type="entry name" value="TRIAD"/>
    <property type="match status" value="1"/>
</dbReference>
<dbReference type="VEuPathDB" id="AmoebaDB:FDP41_010498"/>
<dbReference type="GO" id="GO:0008270">
    <property type="term" value="F:zinc ion binding"/>
    <property type="evidence" value="ECO:0007669"/>
    <property type="project" value="UniProtKB-KW"/>
</dbReference>
<evidence type="ECO:0000313" key="12">
    <source>
        <dbReference type="Proteomes" id="UP000444721"/>
    </source>
</evidence>
<reference evidence="11 12" key="1">
    <citation type="journal article" date="2019" name="Sci. Rep.">
        <title>Nanopore sequencing improves the draft genome of the human pathogenic amoeba Naegleria fowleri.</title>
        <authorList>
            <person name="Liechti N."/>
            <person name="Schurch N."/>
            <person name="Bruggmann R."/>
            <person name="Wittwer M."/>
        </authorList>
    </citation>
    <scope>NUCLEOTIDE SEQUENCE [LARGE SCALE GENOMIC DNA]</scope>
    <source>
        <strain evidence="11 12">ATCC 30894</strain>
    </source>
</reference>
<evidence type="ECO:0000256" key="7">
    <source>
        <dbReference type="ARBA" id="ARBA00022786"/>
    </source>
</evidence>
<dbReference type="OrthoDB" id="10009520at2759"/>
<evidence type="ECO:0000256" key="1">
    <source>
        <dbReference type="ARBA" id="ARBA00001798"/>
    </source>
</evidence>
<dbReference type="InterPro" id="IPR013083">
    <property type="entry name" value="Znf_RING/FYVE/PHD"/>
</dbReference>
<dbReference type="VEuPathDB" id="AmoebaDB:NF0081070"/>
<keyword evidence="6" id="KW-0863">Zinc-finger</keyword>
<dbReference type="InterPro" id="IPR044066">
    <property type="entry name" value="TRIAD_supradom"/>
</dbReference>
<dbReference type="Gene3D" id="3.30.40.10">
    <property type="entry name" value="Zinc/RING finger domain, C3HC4 (zinc finger)"/>
    <property type="match status" value="1"/>
</dbReference>
<dbReference type="InterPro" id="IPR031127">
    <property type="entry name" value="E3_UB_ligase_RBR"/>
</dbReference>
<keyword evidence="7" id="KW-0833">Ubl conjugation pathway</keyword>
<feature type="region of interest" description="Disordered" evidence="9">
    <location>
        <begin position="69"/>
        <end position="91"/>
    </location>
</feature>
<dbReference type="VEuPathDB" id="AmoebaDB:NfTy_012610"/>
<proteinExistence type="predicted"/>
<keyword evidence="3" id="KW-0808">Transferase</keyword>
<evidence type="ECO:0000256" key="6">
    <source>
        <dbReference type="ARBA" id="ARBA00022771"/>
    </source>
</evidence>
<comment type="catalytic activity">
    <reaction evidence="1">
        <text>[E2 ubiquitin-conjugating enzyme]-S-ubiquitinyl-L-cysteine + [acceptor protein]-L-lysine = [E2 ubiquitin-conjugating enzyme]-L-cysteine + [acceptor protein]-N(6)-ubiquitinyl-L-lysine.</text>
        <dbReference type="EC" id="2.3.2.31"/>
    </reaction>
</comment>
<feature type="domain" description="RING-type" evidence="10">
    <location>
        <begin position="218"/>
        <end position="435"/>
    </location>
</feature>
<dbReference type="Pfam" id="PF26200">
    <property type="entry name" value="Rcat_RNF216"/>
    <property type="match status" value="1"/>
</dbReference>
<dbReference type="GO" id="GO:0061630">
    <property type="term" value="F:ubiquitin protein ligase activity"/>
    <property type="evidence" value="ECO:0007669"/>
    <property type="project" value="UniProtKB-EC"/>
</dbReference>
<dbReference type="InterPro" id="IPR002867">
    <property type="entry name" value="IBR_dom"/>
</dbReference>
<dbReference type="AlphaFoldDB" id="A0A6A5BZ64"/>
<sequence>MTNRKERIREMVLSLNTMFPEVNLQVLHQAVIESDLDESLAIEKVLLYCDSENVEVLDEKVAEALVDQVNSDQQQQHHHRDDQDDEEVYDGSDDQVYDEEIEEEYADHDDEEEEIIYDEEDDSAFVVEEPKVVKEEKAPKQFFKILGFHELLQDQESEVKQVADTIQLKSNVFVEVMLKQYRWNSEKLIRDYGEYGLQYLLEKCGLRNNVSSEDSKNEIGMCDACYSDDVKLYRYDMCGHTFCKSCWKDYICTFVTESAFNNLNVKCMAYGCKSILTESYMLSFLDKNIDAELINRFYKTKVDSYVADHFRLKWCPNPKCGHVIKKLCDENLFYVLCKCGEECCFHCDNEPHFPCPCAVYSKFISDVKNETASLQLIKKSCQQCPNCKTVVFKNVGCDHINCVCGKEFCYRCGGDFTGYQHDYEACMKHEAKNVELNEVEFEFSIVESLYQKITQLWRKHRDWLEEQKTTKHYQLLIDNTKIHTEYTIFSKEDFKFLNSTLKTVIRSRRLLRSCYVFAFMFFGFDKVKLEKQVLGQFRNDFKKEVAALETYGLLFDTHLDRLETFVSQLLVSFDLTLNTKQRDKALFLEMTNKTNLVTKEQQNIVEFINTRMLMKEISY</sequence>
<keyword evidence="5" id="KW-0677">Repeat</keyword>
<keyword evidence="8" id="KW-0862">Zinc</keyword>
<accession>A0A6A5BZ64</accession>
<evidence type="ECO:0000256" key="8">
    <source>
        <dbReference type="ARBA" id="ARBA00022833"/>
    </source>
</evidence>
<dbReference type="Pfam" id="PF01485">
    <property type="entry name" value="IBR"/>
    <property type="match status" value="1"/>
</dbReference>
<evidence type="ECO:0000313" key="11">
    <source>
        <dbReference type="EMBL" id="KAF0983433.1"/>
    </source>
</evidence>
<keyword evidence="12" id="KW-1185">Reference proteome</keyword>
<dbReference type="PANTHER" id="PTHR11685">
    <property type="entry name" value="RBR FAMILY RING FINGER AND IBR DOMAIN-CONTAINING"/>
    <property type="match status" value="1"/>
</dbReference>
<dbReference type="RefSeq" id="XP_044568146.1">
    <property type="nucleotide sequence ID" value="XM_044700802.1"/>
</dbReference>
<dbReference type="CDD" id="cd20346">
    <property type="entry name" value="BRcat_RBR_ANKIB1"/>
    <property type="match status" value="1"/>
</dbReference>
<evidence type="ECO:0000256" key="5">
    <source>
        <dbReference type="ARBA" id="ARBA00022737"/>
    </source>
</evidence>
<protein>
    <recommendedName>
        <fullName evidence="2">RBR-type E3 ubiquitin transferase</fullName>
        <ecNumber evidence="2">2.3.2.31</ecNumber>
    </recommendedName>
</protein>
<evidence type="ECO:0000256" key="2">
    <source>
        <dbReference type="ARBA" id="ARBA00012251"/>
    </source>
</evidence>
<dbReference type="GO" id="GO:0016567">
    <property type="term" value="P:protein ubiquitination"/>
    <property type="evidence" value="ECO:0007669"/>
    <property type="project" value="InterPro"/>
</dbReference>
<name>A0A6A5BZ64_NAEFO</name>
<dbReference type="SUPFAM" id="SSF57850">
    <property type="entry name" value="RING/U-box"/>
    <property type="match status" value="3"/>
</dbReference>
<evidence type="ECO:0000259" key="10">
    <source>
        <dbReference type="PROSITE" id="PS51873"/>
    </source>
</evidence>
<dbReference type="EC" id="2.3.2.31" evidence="2"/>
<gene>
    <name evidence="11" type="ORF">FDP41_010498</name>
</gene>
<dbReference type="EMBL" id="VFQX01000006">
    <property type="protein sequence ID" value="KAF0983433.1"/>
    <property type="molecule type" value="Genomic_DNA"/>
</dbReference>